<dbReference type="Pfam" id="PF00186">
    <property type="entry name" value="DHFR_1"/>
    <property type="match status" value="1"/>
</dbReference>
<feature type="domain" description="DHFR" evidence="7">
    <location>
        <begin position="1"/>
        <end position="164"/>
    </location>
</feature>
<dbReference type="AlphaFoldDB" id="A0A9D1NAF4"/>
<evidence type="ECO:0000313" key="8">
    <source>
        <dbReference type="EMBL" id="HIU99076.1"/>
    </source>
</evidence>
<evidence type="ECO:0000256" key="2">
    <source>
        <dbReference type="ARBA" id="ARBA00009539"/>
    </source>
</evidence>
<accession>A0A9D1NAF4</accession>
<reference evidence="8" key="1">
    <citation type="submission" date="2020-10" db="EMBL/GenBank/DDBJ databases">
        <authorList>
            <person name="Gilroy R."/>
        </authorList>
    </citation>
    <scope>NUCLEOTIDE SEQUENCE</scope>
    <source>
        <strain evidence="8">10406</strain>
    </source>
</reference>
<evidence type="ECO:0000256" key="3">
    <source>
        <dbReference type="ARBA" id="ARBA00012856"/>
    </source>
</evidence>
<comment type="pathway">
    <text evidence="1">Cofactor biosynthesis; tetrahydrofolate biosynthesis; 5,6,7,8-tetrahydrofolate from 7,8-dihydrofolate: step 1/1.</text>
</comment>
<dbReference type="EMBL" id="DVOE01000067">
    <property type="protein sequence ID" value="HIU99076.1"/>
    <property type="molecule type" value="Genomic_DNA"/>
</dbReference>
<dbReference type="SUPFAM" id="SSF53597">
    <property type="entry name" value="Dihydrofolate reductase-like"/>
    <property type="match status" value="1"/>
</dbReference>
<keyword evidence="4" id="KW-0554">One-carbon metabolism</keyword>
<dbReference type="PANTHER" id="PTHR48069:SF3">
    <property type="entry name" value="DIHYDROFOLATE REDUCTASE"/>
    <property type="match status" value="1"/>
</dbReference>
<keyword evidence="5" id="KW-0521">NADP</keyword>
<evidence type="ECO:0000256" key="4">
    <source>
        <dbReference type="ARBA" id="ARBA00022563"/>
    </source>
</evidence>
<proteinExistence type="inferred from homology"/>
<keyword evidence="6" id="KW-0560">Oxidoreductase</keyword>
<organism evidence="8 9">
    <name type="scientific">Candidatus Limadaptatus stercoripullorum</name>
    <dbReference type="NCBI Taxonomy" id="2840846"/>
    <lineage>
        <taxon>Bacteria</taxon>
        <taxon>Bacillati</taxon>
        <taxon>Bacillota</taxon>
        <taxon>Clostridia</taxon>
        <taxon>Eubacteriales</taxon>
        <taxon>Candidatus Limadaptatus</taxon>
    </lineage>
</organism>
<dbReference type="InterPro" id="IPR024072">
    <property type="entry name" value="DHFR-like_dom_sf"/>
</dbReference>
<sequence>MISIVAVDKNWGIGKNNGLLFDIKADMRHFVEHTRGKVVVMGSNTLRSLPGGMPLKNRVNIVLDPEGSEKDASAKGYTLVRSPEELLHAAANYPKDEVYVIGGGMMYRTLLPYCDEAIVTKVRADGDAEVFYENLDARPEWTLAEESAPVSDSGYTISFCTYRNSSPLPLV</sequence>
<dbReference type="InterPro" id="IPR001796">
    <property type="entry name" value="DHFR_dom"/>
</dbReference>
<protein>
    <recommendedName>
        <fullName evidence="3">dihydrofolate reductase</fullName>
        <ecNumber evidence="3">1.5.1.3</ecNumber>
    </recommendedName>
</protein>
<dbReference type="CDD" id="cd00209">
    <property type="entry name" value="DHFR"/>
    <property type="match status" value="1"/>
</dbReference>
<dbReference type="GO" id="GO:0050661">
    <property type="term" value="F:NADP binding"/>
    <property type="evidence" value="ECO:0007669"/>
    <property type="project" value="InterPro"/>
</dbReference>
<dbReference type="PANTHER" id="PTHR48069">
    <property type="entry name" value="DIHYDROFOLATE REDUCTASE"/>
    <property type="match status" value="1"/>
</dbReference>
<evidence type="ECO:0000313" key="9">
    <source>
        <dbReference type="Proteomes" id="UP000886857"/>
    </source>
</evidence>
<evidence type="ECO:0000256" key="1">
    <source>
        <dbReference type="ARBA" id="ARBA00004903"/>
    </source>
</evidence>
<dbReference type="PRINTS" id="PR00070">
    <property type="entry name" value="DHFR"/>
</dbReference>
<dbReference type="GO" id="GO:0046452">
    <property type="term" value="P:dihydrofolate metabolic process"/>
    <property type="evidence" value="ECO:0007669"/>
    <property type="project" value="TreeGrafter"/>
</dbReference>
<evidence type="ECO:0000256" key="6">
    <source>
        <dbReference type="ARBA" id="ARBA00023002"/>
    </source>
</evidence>
<reference evidence="8" key="2">
    <citation type="journal article" date="2021" name="PeerJ">
        <title>Extensive microbial diversity within the chicken gut microbiome revealed by metagenomics and culture.</title>
        <authorList>
            <person name="Gilroy R."/>
            <person name="Ravi A."/>
            <person name="Getino M."/>
            <person name="Pursley I."/>
            <person name="Horton D.L."/>
            <person name="Alikhan N.F."/>
            <person name="Baker D."/>
            <person name="Gharbi K."/>
            <person name="Hall N."/>
            <person name="Watson M."/>
            <person name="Adriaenssens E.M."/>
            <person name="Foster-Nyarko E."/>
            <person name="Jarju S."/>
            <person name="Secka A."/>
            <person name="Antonio M."/>
            <person name="Oren A."/>
            <person name="Chaudhuri R.R."/>
            <person name="La Ragione R."/>
            <person name="Hildebrand F."/>
            <person name="Pallen M.J."/>
        </authorList>
    </citation>
    <scope>NUCLEOTIDE SEQUENCE</scope>
    <source>
        <strain evidence="8">10406</strain>
    </source>
</reference>
<dbReference type="Gene3D" id="3.40.430.10">
    <property type="entry name" value="Dihydrofolate Reductase, subunit A"/>
    <property type="match status" value="1"/>
</dbReference>
<gene>
    <name evidence="8" type="ORF">IAC73_04480</name>
</gene>
<dbReference type="InterPro" id="IPR012259">
    <property type="entry name" value="DHFR"/>
</dbReference>
<dbReference type="PROSITE" id="PS51330">
    <property type="entry name" value="DHFR_2"/>
    <property type="match status" value="1"/>
</dbReference>
<dbReference type="GO" id="GO:0006730">
    <property type="term" value="P:one-carbon metabolic process"/>
    <property type="evidence" value="ECO:0007669"/>
    <property type="project" value="UniProtKB-KW"/>
</dbReference>
<dbReference type="GO" id="GO:0046654">
    <property type="term" value="P:tetrahydrofolate biosynthetic process"/>
    <property type="evidence" value="ECO:0007669"/>
    <property type="project" value="InterPro"/>
</dbReference>
<dbReference type="GO" id="GO:0004146">
    <property type="term" value="F:dihydrofolate reductase activity"/>
    <property type="evidence" value="ECO:0007669"/>
    <property type="project" value="UniProtKB-EC"/>
</dbReference>
<evidence type="ECO:0000259" key="7">
    <source>
        <dbReference type="PROSITE" id="PS51330"/>
    </source>
</evidence>
<dbReference type="Proteomes" id="UP000886857">
    <property type="component" value="Unassembled WGS sequence"/>
</dbReference>
<evidence type="ECO:0000256" key="5">
    <source>
        <dbReference type="ARBA" id="ARBA00022857"/>
    </source>
</evidence>
<dbReference type="EC" id="1.5.1.3" evidence="3"/>
<name>A0A9D1NAF4_9FIRM</name>
<comment type="caution">
    <text evidence="8">The sequence shown here is derived from an EMBL/GenBank/DDBJ whole genome shotgun (WGS) entry which is preliminary data.</text>
</comment>
<comment type="similarity">
    <text evidence="2">Belongs to the dihydrofolate reductase family.</text>
</comment>
<dbReference type="GO" id="GO:0046655">
    <property type="term" value="P:folic acid metabolic process"/>
    <property type="evidence" value="ECO:0007669"/>
    <property type="project" value="TreeGrafter"/>
</dbReference>